<dbReference type="NCBIfam" id="TIGR02857">
    <property type="entry name" value="CydD"/>
    <property type="match status" value="1"/>
</dbReference>
<dbReference type="PANTHER" id="PTHR24221">
    <property type="entry name" value="ATP-BINDING CASSETTE SUB-FAMILY B"/>
    <property type="match status" value="1"/>
</dbReference>
<evidence type="ECO:0000256" key="9">
    <source>
        <dbReference type="SAM" id="Phobius"/>
    </source>
</evidence>
<dbReference type="GO" id="GO:0140359">
    <property type="term" value="F:ABC-type transporter activity"/>
    <property type="evidence" value="ECO:0007669"/>
    <property type="project" value="InterPro"/>
</dbReference>
<dbReference type="OrthoDB" id="9806127at2"/>
<feature type="domain" description="ABC transporter" evidence="10">
    <location>
        <begin position="340"/>
        <end position="577"/>
    </location>
</feature>
<dbReference type="PANTHER" id="PTHR24221:SF590">
    <property type="entry name" value="COMPONENT LINKED WITH THE ASSEMBLY OF CYTOCHROME' TRANSPORT TRANSMEMBRANE ATP-BINDING PROTEIN ABC TRANSPORTER CYDD-RELATED"/>
    <property type="match status" value="1"/>
</dbReference>
<dbReference type="CDD" id="cd18584">
    <property type="entry name" value="ABC_6TM_AarD_CydD"/>
    <property type="match status" value="1"/>
</dbReference>
<dbReference type="Gene3D" id="3.40.50.300">
    <property type="entry name" value="P-loop containing nucleotide triphosphate hydrolases"/>
    <property type="match status" value="1"/>
</dbReference>
<dbReference type="Pfam" id="PF00664">
    <property type="entry name" value="ABC_membrane"/>
    <property type="match status" value="1"/>
</dbReference>
<evidence type="ECO:0000256" key="8">
    <source>
        <dbReference type="ARBA" id="ARBA00024722"/>
    </source>
</evidence>
<evidence type="ECO:0000256" key="4">
    <source>
        <dbReference type="ARBA" id="ARBA00022741"/>
    </source>
</evidence>
<sequence length="590" mass="61553">MTTNSAGSIALLRSLRPVAGRNAQVATVAAALGGVLAVATAQVIASGVDRIVFAHASLSATMPLLGMLAGIAVMRATASWVTERSAFEAAAAVRRHLFRRGLERVSELGPIRLADRPPGELAATLTEAIDAVALLWRSWKPAMVRAIAVPLAVLAVVVPRDPLAAAILVVALPLLVWFSILTGKGAEEASGRQWASLARLGGHLLDQIRGLAELKLAGTSKQAVASVKAAAEAYGRETMAVLRIAFLSALAVEFVATGAIAGVAVAVGFRLMWGEIDFATGFFVLLLAPEFFAPLRDIGVRRHARIEALAALDTIAAVLDQPMPPATFGRPWSPGGAPAIRFEAVGVIHDDGRVALDGLDLDIAAGEHVAIVGPSGAGKSTLLALLTRFLEPTSGRILIDGQPLSQIDPVDWRSALVALPQTPPFFDGTVADNIVMGRAAPGGDRDGTLHNALIAARADAFVARLPQGLKTPLAERGRNLSGGEAQRLALARALFGAGPLVLFDEPTSHLDDDAQAIVMQGLAELRKGRTVLTIAHRLETVASTDRIVVIDHGRVVEAGPPAVLRAAGGRWATMMMDAAPPSSQKVQPDA</sequence>
<evidence type="ECO:0000256" key="1">
    <source>
        <dbReference type="ARBA" id="ARBA00004651"/>
    </source>
</evidence>
<dbReference type="InterPro" id="IPR039421">
    <property type="entry name" value="Type_1_exporter"/>
</dbReference>
<keyword evidence="7 9" id="KW-0472">Membrane</keyword>
<organism evidence="12 13">
    <name type="scientific">Rhodopseudomonas palustris</name>
    <dbReference type="NCBI Taxonomy" id="1076"/>
    <lineage>
        <taxon>Bacteria</taxon>
        <taxon>Pseudomonadati</taxon>
        <taxon>Pseudomonadota</taxon>
        <taxon>Alphaproteobacteria</taxon>
        <taxon>Hyphomicrobiales</taxon>
        <taxon>Nitrobacteraceae</taxon>
        <taxon>Rhodopseudomonas</taxon>
    </lineage>
</organism>
<evidence type="ECO:0000313" key="12">
    <source>
        <dbReference type="EMBL" id="KIZ47679.1"/>
    </source>
</evidence>
<dbReference type="GO" id="GO:0042883">
    <property type="term" value="P:cysteine transport"/>
    <property type="evidence" value="ECO:0007669"/>
    <property type="project" value="InterPro"/>
</dbReference>
<dbReference type="InterPro" id="IPR017871">
    <property type="entry name" value="ABC_transporter-like_CS"/>
</dbReference>
<dbReference type="Proteomes" id="UP000032515">
    <property type="component" value="Unassembled WGS sequence"/>
</dbReference>
<dbReference type="GO" id="GO:0016887">
    <property type="term" value="F:ATP hydrolysis activity"/>
    <property type="evidence" value="ECO:0007669"/>
    <property type="project" value="InterPro"/>
</dbReference>
<accession>A0A0D7F3M6</accession>
<dbReference type="GO" id="GO:0005886">
    <property type="term" value="C:plasma membrane"/>
    <property type="evidence" value="ECO:0007669"/>
    <property type="project" value="UniProtKB-SubCell"/>
</dbReference>
<feature type="transmembrane region" description="Helical" evidence="9">
    <location>
        <begin position="51"/>
        <end position="74"/>
    </location>
</feature>
<dbReference type="SMART" id="SM00382">
    <property type="entry name" value="AAA"/>
    <property type="match status" value="1"/>
</dbReference>
<comment type="caution">
    <text evidence="12">The sequence shown here is derived from an EMBL/GenBank/DDBJ whole genome shotgun (WGS) entry which is preliminary data.</text>
</comment>
<dbReference type="InterPro" id="IPR014216">
    <property type="entry name" value="ABC_transptr_CydD"/>
</dbReference>
<name>A0A0D7F3M6_RHOPL</name>
<dbReference type="InterPro" id="IPR011527">
    <property type="entry name" value="ABC1_TM_dom"/>
</dbReference>
<dbReference type="Gene3D" id="1.20.1560.10">
    <property type="entry name" value="ABC transporter type 1, transmembrane domain"/>
    <property type="match status" value="1"/>
</dbReference>
<comment type="function">
    <text evidence="8">Involved in beta-(1--&gt;2)glucan export. Transmembrane domains (TMD) form a pore in the inner membrane and the ATP-binding domain (NBD) is responsible for energy generation.</text>
</comment>
<proteinExistence type="inferred from homology"/>
<evidence type="ECO:0000256" key="5">
    <source>
        <dbReference type="ARBA" id="ARBA00022840"/>
    </source>
</evidence>
<dbReference type="Pfam" id="PF00005">
    <property type="entry name" value="ABC_tran"/>
    <property type="match status" value="1"/>
</dbReference>
<dbReference type="PROSITE" id="PS00211">
    <property type="entry name" value="ABC_TRANSPORTER_1"/>
    <property type="match status" value="1"/>
</dbReference>
<protein>
    <submittedName>
        <fullName evidence="12">ABC transporter</fullName>
    </submittedName>
</protein>
<evidence type="ECO:0000259" key="10">
    <source>
        <dbReference type="PROSITE" id="PS50893"/>
    </source>
</evidence>
<gene>
    <name evidence="12" type="ORF">OO17_03150</name>
</gene>
<evidence type="ECO:0000256" key="6">
    <source>
        <dbReference type="ARBA" id="ARBA00022989"/>
    </source>
</evidence>
<dbReference type="InterPro" id="IPR003593">
    <property type="entry name" value="AAA+_ATPase"/>
</dbReference>
<dbReference type="GO" id="GO:0005524">
    <property type="term" value="F:ATP binding"/>
    <property type="evidence" value="ECO:0007669"/>
    <property type="project" value="UniProtKB-KW"/>
</dbReference>
<evidence type="ECO:0000256" key="3">
    <source>
        <dbReference type="ARBA" id="ARBA00022692"/>
    </source>
</evidence>
<reference evidence="12 13" key="1">
    <citation type="submission" date="2014-11" db="EMBL/GenBank/DDBJ databases">
        <title>Genomics and ecophysiology of heterotrophic nitrogen fixing bacteria isolated from estuarine surface water.</title>
        <authorList>
            <person name="Bentzon-Tilia M."/>
            <person name="Severin I."/>
            <person name="Hansen L.H."/>
            <person name="Riemann L."/>
        </authorList>
    </citation>
    <scope>NUCLEOTIDE SEQUENCE [LARGE SCALE GENOMIC DNA]</scope>
    <source>
        <strain evidence="12 13">BAL398</strain>
    </source>
</reference>
<dbReference type="SUPFAM" id="SSF90123">
    <property type="entry name" value="ABC transporter transmembrane region"/>
    <property type="match status" value="1"/>
</dbReference>
<evidence type="ECO:0000256" key="7">
    <source>
        <dbReference type="ARBA" id="ARBA00023136"/>
    </source>
</evidence>
<comment type="similarity">
    <text evidence="2">Belongs to the ABC transporter superfamily.</text>
</comment>
<comment type="subcellular location">
    <subcellularLocation>
        <location evidence="1">Cell membrane</location>
        <topology evidence="1">Multi-pass membrane protein</topology>
    </subcellularLocation>
</comment>
<dbReference type="InterPro" id="IPR027417">
    <property type="entry name" value="P-loop_NTPase"/>
</dbReference>
<evidence type="ECO:0000256" key="2">
    <source>
        <dbReference type="ARBA" id="ARBA00005417"/>
    </source>
</evidence>
<dbReference type="PATRIC" id="fig|1076.23.peg.5999"/>
<feature type="transmembrane region" description="Helical" evidence="9">
    <location>
        <begin position="23"/>
        <end position="45"/>
    </location>
</feature>
<feature type="transmembrane region" description="Helical" evidence="9">
    <location>
        <begin position="278"/>
        <end position="295"/>
    </location>
</feature>
<dbReference type="PROSITE" id="PS50893">
    <property type="entry name" value="ABC_TRANSPORTER_2"/>
    <property type="match status" value="1"/>
</dbReference>
<dbReference type="InterPro" id="IPR003439">
    <property type="entry name" value="ABC_transporter-like_ATP-bd"/>
</dbReference>
<keyword evidence="5" id="KW-0067">ATP-binding</keyword>
<dbReference type="InterPro" id="IPR036640">
    <property type="entry name" value="ABC1_TM_sf"/>
</dbReference>
<feature type="transmembrane region" description="Helical" evidence="9">
    <location>
        <begin position="142"/>
        <end position="158"/>
    </location>
</feature>
<feature type="transmembrane region" description="Helical" evidence="9">
    <location>
        <begin position="164"/>
        <end position="183"/>
    </location>
</feature>
<keyword evidence="6 9" id="KW-1133">Transmembrane helix</keyword>
<evidence type="ECO:0000313" key="13">
    <source>
        <dbReference type="Proteomes" id="UP000032515"/>
    </source>
</evidence>
<dbReference type="PROSITE" id="PS50929">
    <property type="entry name" value="ABC_TM1F"/>
    <property type="match status" value="1"/>
</dbReference>
<dbReference type="RefSeq" id="WP_044405631.1">
    <property type="nucleotide sequence ID" value="NZ_JXXE01000057.1"/>
</dbReference>
<feature type="transmembrane region" description="Helical" evidence="9">
    <location>
        <begin position="244"/>
        <end position="272"/>
    </location>
</feature>
<feature type="domain" description="ABC transmembrane type-1" evidence="11">
    <location>
        <begin position="25"/>
        <end position="299"/>
    </location>
</feature>
<dbReference type="AlphaFoldDB" id="A0A0D7F3M6"/>
<keyword evidence="3 9" id="KW-0812">Transmembrane</keyword>
<dbReference type="SUPFAM" id="SSF52540">
    <property type="entry name" value="P-loop containing nucleoside triphosphate hydrolases"/>
    <property type="match status" value="1"/>
</dbReference>
<evidence type="ECO:0000259" key="11">
    <source>
        <dbReference type="PROSITE" id="PS50929"/>
    </source>
</evidence>
<keyword evidence="4" id="KW-0547">Nucleotide-binding</keyword>
<dbReference type="EMBL" id="JXXE01000057">
    <property type="protein sequence ID" value="KIZ47679.1"/>
    <property type="molecule type" value="Genomic_DNA"/>
</dbReference>